<dbReference type="AlphaFoldDB" id="A0A9Q1QNS9"/>
<keyword evidence="3" id="KW-0964">Secreted</keyword>
<dbReference type="PANTHER" id="PTHR42721:SF3">
    <property type="entry name" value="BETA-D-XYLOSIDASE 5-RELATED"/>
    <property type="match status" value="1"/>
</dbReference>
<dbReference type="InterPro" id="IPR002772">
    <property type="entry name" value="Glyco_hydro_3_C"/>
</dbReference>
<dbReference type="EMBL" id="JAKOGI010000028">
    <property type="protein sequence ID" value="KAJ8448649.1"/>
    <property type="molecule type" value="Genomic_DNA"/>
</dbReference>
<dbReference type="GO" id="GO:0045493">
    <property type="term" value="P:xylan catabolic process"/>
    <property type="evidence" value="ECO:0007669"/>
    <property type="project" value="InterPro"/>
</dbReference>
<organism evidence="9 10">
    <name type="scientific">Carnegiea gigantea</name>
    <dbReference type="NCBI Taxonomy" id="171969"/>
    <lineage>
        <taxon>Eukaryota</taxon>
        <taxon>Viridiplantae</taxon>
        <taxon>Streptophyta</taxon>
        <taxon>Embryophyta</taxon>
        <taxon>Tracheophyta</taxon>
        <taxon>Spermatophyta</taxon>
        <taxon>Magnoliopsida</taxon>
        <taxon>eudicotyledons</taxon>
        <taxon>Gunneridae</taxon>
        <taxon>Pentapetalae</taxon>
        <taxon>Caryophyllales</taxon>
        <taxon>Cactineae</taxon>
        <taxon>Cactaceae</taxon>
        <taxon>Cactoideae</taxon>
        <taxon>Echinocereeae</taxon>
        <taxon>Carnegiea</taxon>
    </lineage>
</organism>
<dbReference type="FunFam" id="3.20.20.300:FF:000004">
    <property type="entry name" value="probable beta-D-xylosidase 7"/>
    <property type="match status" value="1"/>
</dbReference>
<evidence type="ECO:0000259" key="8">
    <source>
        <dbReference type="SMART" id="SM01217"/>
    </source>
</evidence>
<evidence type="ECO:0000256" key="1">
    <source>
        <dbReference type="ARBA" id="ARBA00004613"/>
    </source>
</evidence>
<protein>
    <recommendedName>
        <fullName evidence="8">Fibronectin type III-like domain-containing protein</fullName>
    </recommendedName>
</protein>
<accession>A0A9Q1QNS9</accession>
<dbReference type="GO" id="GO:0005576">
    <property type="term" value="C:extracellular region"/>
    <property type="evidence" value="ECO:0007669"/>
    <property type="project" value="UniProtKB-SubCell"/>
</dbReference>
<proteinExistence type="inferred from homology"/>
<comment type="similarity">
    <text evidence="2">Belongs to the glycosyl hydrolase 3 family.</text>
</comment>
<comment type="subcellular location">
    <subcellularLocation>
        <location evidence="1">Secreted</location>
    </subcellularLocation>
</comment>
<name>A0A9Q1QNS9_9CARY</name>
<dbReference type="GO" id="GO:0031222">
    <property type="term" value="P:arabinan catabolic process"/>
    <property type="evidence" value="ECO:0007669"/>
    <property type="project" value="TreeGrafter"/>
</dbReference>
<gene>
    <name evidence="9" type="ORF">Cgig2_010536</name>
</gene>
<feature type="domain" description="Fibronectin type III-like" evidence="8">
    <location>
        <begin position="725"/>
        <end position="795"/>
    </location>
</feature>
<dbReference type="GO" id="GO:0009044">
    <property type="term" value="F:xylan 1,4-beta-xylosidase activity"/>
    <property type="evidence" value="ECO:0007669"/>
    <property type="project" value="InterPro"/>
</dbReference>
<dbReference type="SUPFAM" id="SSF51445">
    <property type="entry name" value="(Trans)glycosidases"/>
    <property type="match status" value="1"/>
</dbReference>
<dbReference type="InterPro" id="IPR036962">
    <property type="entry name" value="Glyco_hydro_3_N_sf"/>
</dbReference>
<dbReference type="Gene3D" id="3.20.20.300">
    <property type="entry name" value="Glycoside hydrolase, family 3, N-terminal domain"/>
    <property type="match status" value="1"/>
</dbReference>
<dbReference type="Gene3D" id="2.60.40.10">
    <property type="entry name" value="Immunoglobulins"/>
    <property type="match status" value="1"/>
</dbReference>
<reference evidence="9" key="1">
    <citation type="submission" date="2022-04" db="EMBL/GenBank/DDBJ databases">
        <title>Carnegiea gigantea Genome sequencing and assembly v2.</title>
        <authorList>
            <person name="Copetti D."/>
            <person name="Sanderson M.J."/>
            <person name="Burquez A."/>
            <person name="Wojciechowski M.F."/>
        </authorList>
    </citation>
    <scope>NUCLEOTIDE SEQUENCE</scope>
    <source>
        <strain evidence="9">SGP5-SGP5p</strain>
        <tissue evidence="9">Aerial part</tissue>
    </source>
</reference>
<evidence type="ECO:0000256" key="5">
    <source>
        <dbReference type="ARBA" id="ARBA00022801"/>
    </source>
</evidence>
<dbReference type="PANTHER" id="PTHR42721">
    <property type="entry name" value="SUGAR HYDROLASE-RELATED"/>
    <property type="match status" value="1"/>
</dbReference>
<dbReference type="InterPro" id="IPR013783">
    <property type="entry name" value="Ig-like_fold"/>
</dbReference>
<dbReference type="GO" id="GO:0009505">
    <property type="term" value="C:plant-type cell wall"/>
    <property type="evidence" value="ECO:0007669"/>
    <property type="project" value="TreeGrafter"/>
</dbReference>
<dbReference type="Pfam" id="PF14310">
    <property type="entry name" value="Fn3-like"/>
    <property type="match status" value="1"/>
</dbReference>
<evidence type="ECO:0000256" key="6">
    <source>
        <dbReference type="ARBA" id="ARBA00023180"/>
    </source>
</evidence>
<dbReference type="Gene3D" id="3.40.50.1700">
    <property type="entry name" value="Glycoside hydrolase family 3 C-terminal domain"/>
    <property type="match status" value="1"/>
</dbReference>
<comment type="caution">
    <text evidence="9">The sequence shown here is derived from an EMBL/GenBank/DDBJ whole genome shotgun (WGS) entry which is preliminary data.</text>
</comment>
<evidence type="ECO:0000256" key="4">
    <source>
        <dbReference type="ARBA" id="ARBA00022729"/>
    </source>
</evidence>
<dbReference type="InterPro" id="IPR017853">
    <property type="entry name" value="GH"/>
</dbReference>
<keyword evidence="10" id="KW-1185">Reference proteome</keyword>
<dbReference type="Pfam" id="PF01915">
    <property type="entry name" value="Glyco_hydro_3_C"/>
    <property type="match status" value="1"/>
</dbReference>
<dbReference type="InterPro" id="IPR036881">
    <property type="entry name" value="Glyco_hydro_3_C_sf"/>
</dbReference>
<dbReference type="FunFam" id="3.40.50.1700:FF:000001">
    <property type="entry name" value="probable beta-D-xylosidase 2"/>
    <property type="match status" value="1"/>
</dbReference>
<sequence>MNSQKTHLPLLTLNVTITWFFILFVRVNSATRPLFACDPANPSTKDYEFCNPKLPINVRAKNLVSQLNLDEKIAQLTNSAPPIPRLGVPAYEWWGESLHGVSRHGRGFRFNGTFDGNGTIFNGTATIKAATMFPQIILIAASFDSQLWYRIARAIGTEARAMYNVGQGKGLTLWAPNINIFRDPRWGRGQETPGEDPLLTSIYGTSYVRGIQGFNFVGKQVFDHLQASACCKHFTAHDLDNWQGTTRYKFDAKVNKRDMADTFQPPFKSCVEEGRASSIMCAYNRVNGVPMCANSDLLTETARKQWQFDGYITSDCNAVPIIHDEQGYAKTPEDAVAAVLKAGMDVECGTYTRQYAKSALEQKKVTEAEIDQALTNLFSVRMRLGLFDGNPIDANPFGKLGPSQVCDSRHKILARDAARKGIVLLKNSGNLLPLSKTETKSLAVIGPNADDPQVLLGNYEGIPCKSVTPLQALKRYVKHVKHHPGCNSVQCSSASVEVVVEIAKMVDHVVLVMGLDQTMEREKLDREDLVLPGKQRSLISRIANVAKKPVVLVLLSGGPVDISQEKDNEKVGGILWAGYPGQDGGTAIAEVIFGDYNPGGRLPMTWYPQDFVKVPMTDMRMRADKSSGYPGRSYRFYQGKKVFEFGYGLSYSNYTYEFDDISQEKLSLSKKPQLHKGRHHHRTRLLKSMNEPVLVSELGREFCNAKETKFKVVVRVKNHGKEGKHAVLLFVRPEEQNDEDPIKQLVGFHNVHLFEGEEGHIKFEVNPCEHITKANKDGLMVIEPGSYFLGVGDAEHKIEITP</sequence>
<evidence type="ECO:0000256" key="7">
    <source>
        <dbReference type="ARBA" id="ARBA00023295"/>
    </source>
</evidence>
<dbReference type="Proteomes" id="UP001153076">
    <property type="component" value="Unassembled WGS sequence"/>
</dbReference>
<dbReference type="SUPFAM" id="SSF52279">
    <property type="entry name" value="Beta-D-glucan exohydrolase, C-terminal domain"/>
    <property type="match status" value="1"/>
</dbReference>
<dbReference type="GO" id="GO:0046556">
    <property type="term" value="F:alpha-L-arabinofuranosidase activity"/>
    <property type="evidence" value="ECO:0007669"/>
    <property type="project" value="TreeGrafter"/>
</dbReference>
<dbReference type="InterPro" id="IPR044993">
    <property type="entry name" value="BXL"/>
</dbReference>
<dbReference type="OrthoDB" id="47059at2759"/>
<evidence type="ECO:0000313" key="9">
    <source>
        <dbReference type="EMBL" id="KAJ8448649.1"/>
    </source>
</evidence>
<keyword evidence="4" id="KW-0732">Signal</keyword>
<dbReference type="InterPro" id="IPR026891">
    <property type="entry name" value="Fn3-like"/>
</dbReference>
<dbReference type="Pfam" id="PF00933">
    <property type="entry name" value="Glyco_hydro_3"/>
    <property type="match status" value="1"/>
</dbReference>
<evidence type="ECO:0000256" key="3">
    <source>
        <dbReference type="ARBA" id="ARBA00022525"/>
    </source>
</evidence>
<dbReference type="InterPro" id="IPR001764">
    <property type="entry name" value="Glyco_hydro_3_N"/>
</dbReference>
<keyword evidence="7" id="KW-0326">Glycosidase</keyword>
<dbReference type="PRINTS" id="PR00133">
    <property type="entry name" value="GLHYDRLASE3"/>
</dbReference>
<evidence type="ECO:0000256" key="2">
    <source>
        <dbReference type="ARBA" id="ARBA00005336"/>
    </source>
</evidence>
<evidence type="ECO:0000313" key="10">
    <source>
        <dbReference type="Proteomes" id="UP001153076"/>
    </source>
</evidence>
<dbReference type="SMART" id="SM01217">
    <property type="entry name" value="Fn3_like"/>
    <property type="match status" value="1"/>
</dbReference>
<keyword evidence="6" id="KW-0325">Glycoprotein</keyword>
<keyword evidence="5" id="KW-0378">Hydrolase</keyword>